<feature type="transmembrane region" description="Helical" evidence="5">
    <location>
        <begin position="235"/>
        <end position="257"/>
    </location>
</feature>
<name>A0A0D2BBF8_9PEZI</name>
<feature type="transmembrane region" description="Helical" evidence="5">
    <location>
        <begin position="373"/>
        <end position="393"/>
    </location>
</feature>
<protein>
    <recommendedName>
        <fullName evidence="6">Major facilitator superfamily (MFS) profile domain-containing protein</fullName>
    </recommendedName>
</protein>
<dbReference type="Pfam" id="PF00083">
    <property type="entry name" value="Sugar_tr"/>
    <property type="match status" value="2"/>
</dbReference>
<dbReference type="GeneID" id="27308582"/>
<dbReference type="OrthoDB" id="433512at2759"/>
<dbReference type="VEuPathDB" id="FungiDB:PV09_00609"/>
<feature type="transmembrane region" description="Helical" evidence="5">
    <location>
        <begin position="553"/>
        <end position="576"/>
    </location>
</feature>
<dbReference type="Gene3D" id="1.20.1250.20">
    <property type="entry name" value="MFS general substrate transporter like domains"/>
    <property type="match status" value="2"/>
</dbReference>
<dbReference type="GO" id="GO:0016020">
    <property type="term" value="C:membrane"/>
    <property type="evidence" value="ECO:0007669"/>
    <property type="project" value="UniProtKB-SubCell"/>
</dbReference>
<evidence type="ECO:0000256" key="2">
    <source>
        <dbReference type="ARBA" id="ARBA00022692"/>
    </source>
</evidence>
<dbReference type="InterPro" id="IPR005829">
    <property type="entry name" value="Sugar_transporter_CS"/>
</dbReference>
<dbReference type="PROSITE" id="PS50850">
    <property type="entry name" value="MFS"/>
    <property type="match status" value="1"/>
</dbReference>
<dbReference type="InterPro" id="IPR005828">
    <property type="entry name" value="MFS_sugar_transport-like"/>
</dbReference>
<dbReference type="Proteomes" id="UP000053259">
    <property type="component" value="Unassembled WGS sequence"/>
</dbReference>
<dbReference type="PROSITE" id="PS00217">
    <property type="entry name" value="SUGAR_TRANSPORT_2"/>
    <property type="match status" value="1"/>
</dbReference>
<feature type="transmembrane region" description="Helical" evidence="5">
    <location>
        <begin position="189"/>
        <end position="211"/>
    </location>
</feature>
<feature type="transmembrane region" description="Helical" evidence="5">
    <location>
        <begin position="424"/>
        <end position="444"/>
    </location>
</feature>
<dbReference type="EMBL" id="KN847530">
    <property type="protein sequence ID" value="KIW08654.1"/>
    <property type="molecule type" value="Genomic_DNA"/>
</dbReference>
<keyword evidence="8" id="KW-1185">Reference proteome</keyword>
<evidence type="ECO:0000256" key="4">
    <source>
        <dbReference type="ARBA" id="ARBA00023136"/>
    </source>
</evidence>
<feature type="transmembrane region" description="Helical" evidence="5">
    <location>
        <begin position="46"/>
        <end position="71"/>
    </location>
</feature>
<dbReference type="RefSeq" id="XP_016218523.1">
    <property type="nucleotide sequence ID" value="XM_016353370.1"/>
</dbReference>
<comment type="subcellular location">
    <subcellularLocation>
        <location evidence="1">Membrane</location>
        <topology evidence="1">Multi-pass membrane protein</topology>
    </subcellularLocation>
</comment>
<organism evidence="7 8">
    <name type="scientific">Verruconis gallopava</name>
    <dbReference type="NCBI Taxonomy" id="253628"/>
    <lineage>
        <taxon>Eukaryota</taxon>
        <taxon>Fungi</taxon>
        <taxon>Dikarya</taxon>
        <taxon>Ascomycota</taxon>
        <taxon>Pezizomycotina</taxon>
        <taxon>Dothideomycetes</taxon>
        <taxon>Pleosporomycetidae</taxon>
        <taxon>Venturiales</taxon>
        <taxon>Sympoventuriaceae</taxon>
        <taxon>Verruconis</taxon>
    </lineage>
</organism>
<evidence type="ECO:0000256" key="1">
    <source>
        <dbReference type="ARBA" id="ARBA00004141"/>
    </source>
</evidence>
<evidence type="ECO:0000256" key="5">
    <source>
        <dbReference type="SAM" id="Phobius"/>
    </source>
</evidence>
<dbReference type="SUPFAM" id="SSF103473">
    <property type="entry name" value="MFS general substrate transporter"/>
    <property type="match status" value="1"/>
</dbReference>
<dbReference type="PANTHER" id="PTHR24064">
    <property type="entry name" value="SOLUTE CARRIER FAMILY 22 MEMBER"/>
    <property type="match status" value="1"/>
</dbReference>
<feature type="domain" description="Major facilitator superfamily (MFS) profile" evidence="6">
    <location>
        <begin position="50"/>
        <end position="580"/>
    </location>
</feature>
<reference evidence="7 8" key="1">
    <citation type="submission" date="2015-01" db="EMBL/GenBank/DDBJ databases">
        <title>The Genome Sequence of Ochroconis gallopava CBS43764.</title>
        <authorList>
            <consortium name="The Broad Institute Genomics Platform"/>
            <person name="Cuomo C."/>
            <person name="de Hoog S."/>
            <person name="Gorbushina A."/>
            <person name="Stielow B."/>
            <person name="Teixiera M."/>
            <person name="Abouelleil A."/>
            <person name="Chapman S.B."/>
            <person name="Priest M."/>
            <person name="Young S.K."/>
            <person name="Wortman J."/>
            <person name="Nusbaum C."/>
            <person name="Birren B."/>
        </authorList>
    </citation>
    <scope>NUCLEOTIDE SEQUENCE [LARGE SCALE GENOMIC DNA]</scope>
    <source>
        <strain evidence="7 8">CBS 43764</strain>
    </source>
</reference>
<feature type="transmembrane region" description="Helical" evidence="5">
    <location>
        <begin position="480"/>
        <end position="505"/>
    </location>
</feature>
<evidence type="ECO:0000259" key="6">
    <source>
        <dbReference type="PROSITE" id="PS50850"/>
    </source>
</evidence>
<dbReference type="AlphaFoldDB" id="A0A0D2BBF8"/>
<dbReference type="InterPro" id="IPR020846">
    <property type="entry name" value="MFS_dom"/>
</dbReference>
<feature type="transmembrane region" description="Helical" evidence="5">
    <location>
        <begin position="451"/>
        <end position="474"/>
    </location>
</feature>
<feature type="transmembrane region" description="Helical" evidence="5">
    <location>
        <begin position="118"/>
        <end position="136"/>
    </location>
</feature>
<keyword evidence="4 5" id="KW-0472">Membrane</keyword>
<accession>A0A0D2BBF8</accession>
<dbReference type="InterPro" id="IPR036259">
    <property type="entry name" value="MFS_trans_sf"/>
</dbReference>
<keyword evidence="2 5" id="KW-0812">Transmembrane</keyword>
<evidence type="ECO:0000256" key="3">
    <source>
        <dbReference type="ARBA" id="ARBA00022989"/>
    </source>
</evidence>
<keyword evidence="3 5" id="KW-1133">Transmembrane helix</keyword>
<evidence type="ECO:0000313" key="7">
    <source>
        <dbReference type="EMBL" id="KIW08654.1"/>
    </source>
</evidence>
<feature type="transmembrane region" description="Helical" evidence="5">
    <location>
        <begin position="148"/>
        <end position="168"/>
    </location>
</feature>
<dbReference type="GO" id="GO:0022857">
    <property type="term" value="F:transmembrane transporter activity"/>
    <property type="evidence" value="ECO:0007669"/>
    <property type="project" value="InterPro"/>
</dbReference>
<proteinExistence type="predicted"/>
<sequence length="633" mass="70658">MKISSILLYPYWKIKRPWDDHVKQFEYLDWESQRKLAIRQIDKDGFGYWTVFVAGAGFLTDAYDIFAVNAILPMLSVVYWGGNMPKDQELLINLAVLVGTFISQFVVGVLADRFGRKRMYGIELCILTFATVFVALTSEGALRSTNRLAWIVAWRFIMGLGIGGDYPLSAVITSEFAPRKHRARMLATVFFMQPIGALLANVVSVITVLILRERIAPDIMVTQCTGECAEAVDLMWRWIVGLGAVPPAFAILLRWWIPESPRYTLEVEMNPEQASQDVQEYYDVVMTPTPRPSEGLVEPSLHPRSANNEAMNHFSPSTEATLTFGEPMVLKDLQLTEPAIAIQGSQESRMVRKETWVEFLAGFRRYLFDEGNWTDLAGTAISWLVLDFAFYFLGVNSPKILSKLWGLGPMSSHPLHSMLLENGYRALIAVSTGAVVGGALFILLAESRWHIQFYGFAILAGLFVIVGVCFVTLVDTRYSSAVIVLYAVCNLFFNFGPNTSTFIIAAEVFPTKYRCTCHGLSAALGKFGSIVAQIFLTYAQFGGKGVNDVHSTWLGWVLLVFTIWMVAGAIVTLLWVPNPSNIWSQSRTLEDLSLGKHARKRYEKQEKEAWDAFVPGSPGPTPPLFAGTAIVSR</sequence>
<dbReference type="HOGENOM" id="CLU_001265_46_14_1"/>
<feature type="transmembrane region" description="Helical" evidence="5">
    <location>
        <begin position="91"/>
        <end position="111"/>
    </location>
</feature>
<evidence type="ECO:0000313" key="8">
    <source>
        <dbReference type="Proteomes" id="UP000053259"/>
    </source>
</evidence>
<gene>
    <name evidence="7" type="ORF">PV09_00609</name>
</gene>
<dbReference type="STRING" id="253628.A0A0D2BBF8"/>
<feature type="transmembrane region" description="Helical" evidence="5">
    <location>
        <begin position="517"/>
        <end position="541"/>
    </location>
</feature>
<dbReference type="InParanoid" id="A0A0D2BBF8"/>